<keyword evidence="3" id="KW-0325">Glycoprotein</keyword>
<feature type="repeat" description="NHL" evidence="4">
    <location>
        <begin position="28"/>
        <end position="68"/>
    </location>
</feature>
<gene>
    <name evidence="5" type="ORF">HOP52_10295</name>
</gene>
<evidence type="ECO:0000256" key="2">
    <source>
        <dbReference type="ARBA" id="ARBA00022737"/>
    </source>
</evidence>
<keyword evidence="1" id="KW-0732">Signal</keyword>
<evidence type="ECO:0000313" key="5">
    <source>
        <dbReference type="EMBL" id="MCG6658144.1"/>
    </source>
</evidence>
<organism evidence="5 6">
    <name type="scientific">Billgrantia campisalis</name>
    <dbReference type="NCBI Taxonomy" id="74661"/>
    <lineage>
        <taxon>Bacteria</taxon>
        <taxon>Pseudomonadati</taxon>
        <taxon>Pseudomonadota</taxon>
        <taxon>Gammaproteobacteria</taxon>
        <taxon>Oceanospirillales</taxon>
        <taxon>Halomonadaceae</taxon>
        <taxon>Billgrantia</taxon>
    </lineage>
</organism>
<dbReference type="InterPro" id="IPR011042">
    <property type="entry name" value="6-blade_b-propeller_TolB-like"/>
</dbReference>
<sequence>MADGYGNRVQAFEAEGAFLRKWGGPFAIGIHGPFNGWFTTVTGIAIGPDERVFAADFYNDRVQVFTAEGKFLNTFGETGDGPGQFNHAIALDIAPDGTVFVADFLNNRIEKWRPIRMAP</sequence>
<dbReference type="EMBL" id="JABFUC010000007">
    <property type="protein sequence ID" value="MCG6658144.1"/>
    <property type="molecule type" value="Genomic_DNA"/>
</dbReference>
<dbReference type="RefSeq" id="WP_238977295.1">
    <property type="nucleotide sequence ID" value="NZ_JABFUC010000007.1"/>
</dbReference>
<protein>
    <recommendedName>
        <fullName evidence="7">6-bladed beta-propeller</fullName>
    </recommendedName>
</protein>
<evidence type="ECO:0000256" key="4">
    <source>
        <dbReference type="PROSITE-ProRule" id="PRU00504"/>
    </source>
</evidence>
<comment type="caution">
    <text evidence="5">The sequence shown here is derived from an EMBL/GenBank/DDBJ whole genome shotgun (WGS) entry which is preliminary data.</text>
</comment>
<dbReference type="Gene3D" id="2.120.10.30">
    <property type="entry name" value="TolB, C-terminal domain"/>
    <property type="match status" value="1"/>
</dbReference>
<accession>A0ABS9P8P4</accession>
<evidence type="ECO:0000256" key="3">
    <source>
        <dbReference type="ARBA" id="ARBA00023180"/>
    </source>
</evidence>
<proteinExistence type="predicted"/>
<evidence type="ECO:0000256" key="1">
    <source>
        <dbReference type="ARBA" id="ARBA00022729"/>
    </source>
</evidence>
<evidence type="ECO:0000313" key="6">
    <source>
        <dbReference type="Proteomes" id="UP000814385"/>
    </source>
</evidence>
<keyword evidence="6" id="KW-1185">Reference proteome</keyword>
<dbReference type="PROSITE" id="PS51125">
    <property type="entry name" value="NHL"/>
    <property type="match status" value="1"/>
</dbReference>
<reference evidence="5 6" key="1">
    <citation type="submission" date="2020-05" db="EMBL/GenBank/DDBJ databases">
        <title>Comparative genomic analysis of denitrifying bacteria from Halomonas genus.</title>
        <authorList>
            <person name="Wang L."/>
            <person name="Shao Z."/>
        </authorList>
    </citation>
    <scope>NUCLEOTIDE SEQUENCE [LARGE SCALE GENOMIC DNA]</scope>
    <source>
        <strain evidence="5 6">A4</strain>
    </source>
</reference>
<dbReference type="PANTHER" id="PTHR10680">
    <property type="entry name" value="PEPTIDYL-GLYCINE ALPHA-AMIDATING MONOOXYGENASE"/>
    <property type="match status" value="1"/>
</dbReference>
<keyword evidence="2" id="KW-0677">Repeat</keyword>
<evidence type="ECO:0008006" key="7">
    <source>
        <dbReference type="Google" id="ProtNLM"/>
    </source>
</evidence>
<dbReference type="Proteomes" id="UP000814385">
    <property type="component" value="Unassembled WGS sequence"/>
</dbReference>
<name>A0ABS9P8P4_9GAMM</name>
<dbReference type="InterPro" id="IPR001258">
    <property type="entry name" value="NHL_repeat"/>
</dbReference>
<dbReference type="SUPFAM" id="SSF63829">
    <property type="entry name" value="Calcium-dependent phosphotriesterase"/>
    <property type="match status" value="1"/>
</dbReference>